<dbReference type="GO" id="GO:0006424">
    <property type="term" value="P:glutamyl-tRNA aminoacylation"/>
    <property type="evidence" value="ECO:0007669"/>
    <property type="project" value="InterPro"/>
</dbReference>
<dbReference type="GO" id="GO:0004818">
    <property type="term" value="F:glutamate-tRNA ligase activity"/>
    <property type="evidence" value="ECO:0007669"/>
    <property type="project" value="TreeGrafter"/>
</dbReference>
<accession>A0A1B7L2S2</accession>
<evidence type="ECO:0000313" key="10">
    <source>
        <dbReference type="EMBL" id="OAT76692.1"/>
    </source>
</evidence>
<dbReference type="FunFam" id="3.40.50.620:FF:000093">
    <property type="entry name" value="Glutamyl-Q tRNA(Asp) synthetase"/>
    <property type="match status" value="1"/>
</dbReference>
<dbReference type="EC" id="6.1.1.-" evidence="7"/>
<dbReference type="GO" id="GO:0005829">
    <property type="term" value="C:cytosol"/>
    <property type="evidence" value="ECO:0007669"/>
    <property type="project" value="TreeGrafter"/>
</dbReference>
<sequence>MSANSYIGRFAPSPSGELHFGSLIAALGSYLQARSCLGVWLVRIEDIDPPREVPGAATTILRQLEHYGLHWDGEVLWQSHRHQAYRDALHWLASQNMSYFCTCTRAQIQASGGFYPGWCRDKHHSAGHAAIRLRQTHPVTHFHDKLRGEIYASDAMAREDFIIHRRDGLFAYNLAVVVDDHFQGVTEIVRGADLIEPTVRQIALYRYFGWAEPGYIHLPLACNAHGDKLSKQNHAPALPQGDPRPVLVQALAFLNQPVPPGWQDLNTGELLAFAVKNWQLSHVPATVSANPAFSNGEH</sequence>
<dbReference type="PANTHER" id="PTHR43311">
    <property type="entry name" value="GLUTAMATE--TRNA LIGASE"/>
    <property type="match status" value="1"/>
</dbReference>
<dbReference type="InterPro" id="IPR020058">
    <property type="entry name" value="Glu/Gln-tRNA-synth_Ib_cat-dom"/>
</dbReference>
<dbReference type="Gene3D" id="3.40.50.620">
    <property type="entry name" value="HUPs"/>
    <property type="match status" value="1"/>
</dbReference>
<dbReference type="InterPro" id="IPR022380">
    <property type="entry name" value="Glu-Q_tRNA(Asp)_Synthase"/>
</dbReference>
<dbReference type="OrthoDB" id="9807503at2"/>
<evidence type="ECO:0000256" key="5">
    <source>
        <dbReference type="ARBA" id="ARBA00022840"/>
    </source>
</evidence>
<feature type="binding site" evidence="7">
    <location>
        <position position="103"/>
    </location>
    <ligand>
        <name>Zn(2+)</name>
        <dbReference type="ChEBI" id="CHEBI:29105"/>
    </ligand>
</feature>
<evidence type="ECO:0000256" key="2">
    <source>
        <dbReference type="ARBA" id="ARBA00022723"/>
    </source>
</evidence>
<reference evidence="11" key="1">
    <citation type="submission" date="2016-05" db="EMBL/GenBank/DDBJ databases">
        <authorList>
            <person name="Behera P."/>
            <person name="Vaishampayan P."/>
            <person name="Singh N."/>
            <person name="Raina V."/>
            <person name="Suar M."/>
            <person name="Pattnaik A."/>
            <person name="Rastogi G."/>
        </authorList>
    </citation>
    <scope>NUCLEOTIDE SEQUENCE [LARGE SCALE GENOMIC DNA]</scope>
    <source>
        <strain evidence="11">MP23</strain>
    </source>
</reference>
<feature type="domain" description="Glutamyl/glutaminyl-tRNA synthetase class Ib catalytic" evidence="9">
    <location>
        <begin position="9"/>
        <end position="110"/>
    </location>
</feature>
<evidence type="ECO:0000259" key="9">
    <source>
        <dbReference type="Pfam" id="PF00749"/>
    </source>
</evidence>
<dbReference type="NCBIfam" id="NF004312">
    <property type="entry name" value="PRK05710.1-1"/>
    <property type="match status" value="1"/>
</dbReference>
<keyword evidence="3 7" id="KW-0547">Nucleotide-binding</keyword>
<comment type="function">
    <text evidence="7">Catalyzes the tRNA-independent activation of glutamate in presence of ATP and the subsequent transfer of glutamate onto a tRNA(Asp). Glutamate is transferred on the 2-amino-5-(4,5-dihydroxy-2-cyclopenten-1-yl) moiety of the queuosine in the wobble position of the QUC anticodon.</text>
</comment>
<dbReference type="GO" id="GO:0005524">
    <property type="term" value="F:ATP binding"/>
    <property type="evidence" value="ECO:0007669"/>
    <property type="project" value="UniProtKB-KW"/>
</dbReference>
<dbReference type="HAMAP" id="MF_01428">
    <property type="entry name" value="Glu_Q_tRNA_synth"/>
    <property type="match status" value="1"/>
</dbReference>
<keyword evidence="6 7" id="KW-0030">Aminoacyl-tRNA synthetase</keyword>
<gene>
    <name evidence="7" type="primary">gluQ</name>
    <name evidence="10" type="ORF">A9B99_10335</name>
</gene>
<dbReference type="InterPro" id="IPR014729">
    <property type="entry name" value="Rossmann-like_a/b/a_fold"/>
</dbReference>
<dbReference type="STRING" id="1691903.A9B99_10335"/>
<dbReference type="RefSeq" id="WP_064598889.1">
    <property type="nucleotide sequence ID" value="NZ_CP134782.1"/>
</dbReference>
<dbReference type="EMBL" id="LYRP01000022">
    <property type="protein sequence ID" value="OAT76692.1"/>
    <property type="molecule type" value="Genomic_DNA"/>
</dbReference>
<evidence type="ECO:0000256" key="6">
    <source>
        <dbReference type="ARBA" id="ARBA00023146"/>
    </source>
</evidence>
<protein>
    <recommendedName>
        <fullName evidence="7">Glutamyl-Q tRNA(Asp) synthetase</fullName>
        <shortName evidence="7">Glu-Q-RSs</shortName>
        <ecNumber evidence="7">6.1.1.-</ecNumber>
    </recommendedName>
</protein>
<dbReference type="InterPro" id="IPR049940">
    <property type="entry name" value="GluQ/Sye"/>
</dbReference>
<dbReference type="Gene3D" id="3.90.800.10">
    <property type="entry name" value="Glutamyl-tRNA Synthetase, Domain 3"/>
    <property type="match status" value="1"/>
</dbReference>
<keyword evidence="11" id="KW-1185">Reference proteome</keyword>
<dbReference type="PRINTS" id="PR00987">
    <property type="entry name" value="TRNASYNTHGLU"/>
</dbReference>
<feature type="binding site" evidence="7">
    <location>
        <position position="231"/>
    </location>
    <ligand>
        <name>ATP</name>
        <dbReference type="ChEBI" id="CHEBI:30616"/>
    </ligand>
</feature>
<evidence type="ECO:0000256" key="8">
    <source>
        <dbReference type="RuleBase" id="RU363037"/>
    </source>
</evidence>
<keyword evidence="1 7" id="KW-0436">Ligase</keyword>
<feature type="binding site" evidence="7">
    <location>
        <position position="115"/>
    </location>
    <ligand>
        <name>Zn(2+)</name>
        <dbReference type="ChEBI" id="CHEBI:29105"/>
    </ligand>
</feature>
<keyword evidence="4 7" id="KW-0862">Zinc</keyword>
<keyword evidence="8" id="KW-0648">Protein biosynthesis</keyword>
<proteinExistence type="inferred from homology"/>
<evidence type="ECO:0000256" key="1">
    <source>
        <dbReference type="ARBA" id="ARBA00022598"/>
    </source>
</evidence>
<comment type="similarity">
    <text evidence="7">Belongs to the class-I aminoacyl-tRNA synthetase family. GluQ subfamily.</text>
</comment>
<feature type="binding site" evidence="7">
    <location>
        <position position="119"/>
    </location>
    <ligand>
        <name>Zn(2+)</name>
        <dbReference type="ChEBI" id="CHEBI:29105"/>
    </ligand>
</feature>
<dbReference type="SUPFAM" id="SSF52374">
    <property type="entry name" value="Nucleotidylyl transferase"/>
    <property type="match status" value="1"/>
</dbReference>
<dbReference type="AlphaFoldDB" id="A0A1B7L2S2"/>
<evidence type="ECO:0000256" key="4">
    <source>
        <dbReference type="ARBA" id="ARBA00022833"/>
    </source>
</evidence>
<dbReference type="GO" id="GO:0006400">
    <property type="term" value="P:tRNA modification"/>
    <property type="evidence" value="ECO:0007669"/>
    <property type="project" value="InterPro"/>
</dbReference>
<feature type="binding site" evidence="7">
    <location>
        <position position="190"/>
    </location>
    <ligand>
        <name>L-glutamate</name>
        <dbReference type="ChEBI" id="CHEBI:29985"/>
    </ligand>
</feature>
<dbReference type="PANTHER" id="PTHR43311:SF1">
    <property type="entry name" value="GLUTAMYL-Q TRNA(ASP) SYNTHETASE"/>
    <property type="match status" value="1"/>
</dbReference>
<evidence type="ECO:0000256" key="3">
    <source>
        <dbReference type="ARBA" id="ARBA00022741"/>
    </source>
</evidence>
<dbReference type="Pfam" id="PF00749">
    <property type="entry name" value="tRNA-synt_1c"/>
    <property type="match status" value="2"/>
</dbReference>
<feature type="binding site" evidence="7">
    <location>
        <position position="45"/>
    </location>
    <ligand>
        <name>L-glutamate</name>
        <dbReference type="ChEBI" id="CHEBI:29985"/>
    </ligand>
</feature>
<dbReference type="NCBIfam" id="TIGR03838">
    <property type="entry name" value="queuosine_YadB"/>
    <property type="match status" value="1"/>
</dbReference>
<feature type="binding site" evidence="7">
    <location>
        <position position="172"/>
    </location>
    <ligand>
        <name>L-glutamate</name>
        <dbReference type="ChEBI" id="CHEBI:29985"/>
    </ligand>
</feature>
<comment type="caution">
    <text evidence="10">The sequence shown here is derived from an EMBL/GenBank/DDBJ whole genome shotgun (WGS) entry which is preliminary data.</text>
</comment>
<keyword evidence="5 7" id="KW-0067">ATP-binding</keyword>
<feature type="domain" description="Glutamyl/glutaminyl-tRNA synthetase class Ib catalytic" evidence="9">
    <location>
        <begin position="120"/>
        <end position="235"/>
    </location>
</feature>
<feature type="binding site" evidence="7">
    <location>
        <begin position="9"/>
        <end position="13"/>
    </location>
    <ligand>
        <name>L-glutamate</name>
        <dbReference type="ChEBI" id="CHEBI:29985"/>
    </ligand>
</feature>
<evidence type="ECO:0000313" key="11">
    <source>
        <dbReference type="Proteomes" id="UP000078225"/>
    </source>
</evidence>
<dbReference type="NCBIfam" id="NF004314">
    <property type="entry name" value="PRK05710.1-3"/>
    <property type="match status" value="1"/>
</dbReference>
<comment type="cofactor">
    <cofactor evidence="7">
        <name>Zn(2+)</name>
        <dbReference type="ChEBI" id="CHEBI:29105"/>
    </cofactor>
    <text evidence="7">Binds 1 zinc ion per subunit.</text>
</comment>
<name>A0A1B7L2S2_9ENTR</name>
<evidence type="ECO:0000256" key="7">
    <source>
        <dbReference type="HAMAP-Rule" id="MF_01428"/>
    </source>
</evidence>
<dbReference type="InterPro" id="IPR000924">
    <property type="entry name" value="Glu/Gln-tRNA-synth"/>
</dbReference>
<dbReference type="Proteomes" id="UP000078225">
    <property type="component" value="Unassembled WGS sequence"/>
</dbReference>
<dbReference type="GO" id="GO:0008270">
    <property type="term" value="F:zinc ion binding"/>
    <property type="evidence" value="ECO:0007669"/>
    <property type="project" value="UniProtKB-UniRule"/>
</dbReference>
<feature type="short sequence motif" description="'HIGH' region" evidence="7">
    <location>
        <begin position="12"/>
        <end position="22"/>
    </location>
</feature>
<organism evidence="10 11">
    <name type="scientific">Mangrovibacter phragmitis</name>
    <dbReference type="NCBI Taxonomy" id="1691903"/>
    <lineage>
        <taxon>Bacteria</taxon>
        <taxon>Pseudomonadati</taxon>
        <taxon>Pseudomonadota</taxon>
        <taxon>Gammaproteobacteria</taxon>
        <taxon>Enterobacterales</taxon>
        <taxon>Enterobacteriaceae</taxon>
        <taxon>Mangrovibacter</taxon>
    </lineage>
</organism>
<feature type="binding site" evidence="7">
    <location>
        <position position="101"/>
    </location>
    <ligand>
        <name>Zn(2+)</name>
        <dbReference type="ChEBI" id="CHEBI:29105"/>
    </ligand>
</feature>
<keyword evidence="2 7" id="KW-0479">Metal-binding</keyword>
<feature type="short sequence motif" description="'KMSKS' region" evidence="7">
    <location>
        <begin position="228"/>
        <end position="232"/>
    </location>
</feature>